<dbReference type="SMART" id="SM00507">
    <property type="entry name" value="HNHc"/>
    <property type="match status" value="1"/>
</dbReference>
<protein>
    <recommendedName>
        <fullName evidence="3">HNH nuclease domain-containing protein</fullName>
    </recommendedName>
</protein>
<dbReference type="InterPro" id="IPR003615">
    <property type="entry name" value="HNH_nuc"/>
</dbReference>
<dbReference type="GO" id="GO:0003676">
    <property type="term" value="F:nucleic acid binding"/>
    <property type="evidence" value="ECO:0007669"/>
    <property type="project" value="InterPro"/>
</dbReference>
<proteinExistence type="inferred from homology"/>
<gene>
    <name evidence="4" type="ORF">BJY26_001887</name>
</gene>
<dbReference type="InterPro" id="IPR002711">
    <property type="entry name" value="HNH"/>
</dbReference>
<comment type="caution">
    <text evidence="4">The sequence shown here is derived from an EMBL/GenBank/DDBJ whole genome shotgun (WGS) entry which is preliminary data.</text>
</comment>
<accession>A0A7Z0IHD1</accession>
<dbReference type="RefSeq" id="WP_179427641.1">
    <property type="nucleotide sequence ID" value="NZ_JACBZP010000001.1"/>
</dbReference>
<dbReference type="GO" id="GO:0008270">
    <property type="term" value="F:zinc ion binding"/>
    <property type="evidence" value="ECO:0007669"/>
    <property type="project" value="InterPro"/>
</dbReference>
<dbReference type="Proteomes" id="UP000539111">
    <property type="component" value="Unassembled WGS sequence"/>
</dbReference>
<dbReference type="GO" id="GO:0004519">
    <property type="term" value="F:endonuclease activity"/>
    <property type="evidence" value="ECO:0007669"/>
    <property type="project" value="InterPro"/>
</dbReference>
<name>A0A7Z0IHD1_9MICO</name>
<dbReference type="InterPro" id="IPR003870">
    <property type="entry name" value="DUF222"/>
</dbReference>
<organism evidence="4 5">
    <name type="scientific">Spelaeicoccus albus</name>
    <dbReference type="NCBI Taxonomy" id="1280376"/>
    <lineage>
        <taxon>Bacteria</taxon>
        <taxon>Bacillati</taxon>
        <taxon>Actinomycetota</taxon>
        <taxon>Actinomycetes</taxon>
        <taxon>Micrococcales</taxon>
        <taxon>Brevibacteriaceae</taxon>
        <taxon>Spelaeicoccus</taxon>
    </lineage>
</organism>
<feature type="domain" description="HNH nuclease" evidence="3">
    <location>
        <begin position="348"/>
        <end position="400"/>
    </location>
</feature>
<dbReference type="AlphaFoldDB" id="A0A7Z0IHD1"/>
<evidence type="ECO:0000313" key="5">
    <source>
        <dbReference type="Proteomes" id="UP000539111"/>
    </source>
</evidence>
<feature type="compositionally biased region" description="Basic residues" evidence="2">
    <location>
        <begin position="412"/>
        <end position="427"/>
    </location>
</feature>
<dbReference type="Pfam" id="PF02720">
    <property type="entry name" value="DUF222"/>
    <property type="match status" value="1"/>
</dbReference>
<sequence length="427" mass="47500">MANRSASEGFGAGQRAERRVSPGMLACKVDCVELADLGPEELKDILEDCVQLEGFVAAKRAEILAAFGTARSHDWRTDPGRQPADRIAENMSPYGADEIAPILDAAPRTAAAELHRSMRACSCLPRTVDALKTGSLSPRRYREVMTKTRDLPVATTLEADREITTWNPNVLPQSFRTRLSRWVGSHDTRTAESKHRDVCRDRAVEFIPDDNGSAQLLAYGPADSLRALFDKLDHAARTGRDTAGREPAGVLDTRTLAQRRFDALVDASVHHDDHRRVEAQDCRLNVTVPVFALLGWNDPGYLEGYGPIPASMARRLAAGAQTWTRLLTDPVTDRIINADPKKYRPNAALRKLVRARDGTCRFPSCNIPAGACDIDHINPFARGGPTTPENLQALCEHHHEAKTKGFINTNRHDRRRRDRKRHRHDDP</sequence>
<keyword evidence="5" id="KW-1185">Reference proteome</keyword>
<dbReference type="Pfam" id="PF01844">
    <property type="entry name" value="HNH"/>
    <property type="match status" value="1"/>
</dbReference>
<reference evidence="4 5" key="1">
    <citation type="submission" date="2020-07" db="EMBL/GenBank/DDBJ databases">
        <title>Sequencing the genomes of 1000 actinobacteria strains.</title>
        <authorList>
            <person name="Klenk H.-P."/>
        </authorList>
    </citation>
    <scope>NUCLEOTIDE SEQUENCE [LARGE SCALE GENOMIC DNA]</scope>
    <source>
        <strain evidence="4 5">DSM 26341</strain>
    </source>
</reference>
<feature type="region of interest" description="Disordered" evidence="2">
    <location>
        <begin position="399"/>
        <end position="427"/>
    </location>
</feature>
<evidence type="ECO:0000256" key="1">
    <source>
        <dbReference type="ARBA" id="ARBA00023450"/>
    </source>
</evidence>
<dbReference type="EMBL" id="JACBZP010000001">
    <property type="protein sequence ID" value="NYI67581.1"/>
    <property type="molecule type" value="Genomic_DNA"/>
</dbReference>
<evidence type="ECO:0000259" key="3">
    <source>
        <dbReference type="SMART" id="SM00507"/>
    </source>
</evidence>
<dbReference type="Gene3D" id="1.10.30.50">
    <property type="match status" value="1"/>
</dbReference>
<comment type="similarity">
    <text evidence="1">Belongs to the Rv1128c/1148c/1588c/1702c/1945/3466 family.</text>
</comment>
<dbReference type="CDD" id="cd00085">
    <property type="entry name" value="HNHc"/>
    <property type="match status" value="1"/>
</dbReference>
<evidence type="ECO:0000313" key="4">
    <source>
        <dbReference type="EMBL" id="NYI67581.1"/>
    </source>
</evidence>
<evidence type="ECO:0000256" key="2">
    <source>
        <dbReference type="SAM" id="MobiDB-lite"/>
    </source>
</evidence>